<evidence type="ECO:0000256" key="3">
    <source>
        <dbReference type="ARBA" id="ARBA00022490"/>
    </source>
</evidence>
<dbReference type="FunFam" id="3.40.50.620:FF:000056">
    <property type="entry name" value="Leucine--tRNA ligase"/>
    <property type="match status" value="1"/>
</dbReference>
<dbReference type="Pfam" id="PF08264">
    <property type="entry name" value="Anticodon_1"/>
    <property type="match status" value="1"/>
</dbReference>
<dbReference type="InterPro" id="IPR009008">
    <property type="entry name" value="Val/Leu/Ile-tRNA-synth_edit"/>
</dbReference>
<evidence type="ECO:0000256" key="5">
    <source>
        <dbReference type="ARBA" id="ARBA00022741"/>
    </source>
</evidence>
<dbReference type="GO" id="GO:0005524">
    <property type="term" value="F:ATP binding"/>
    <property type="evidence" value="ECO:0007669"/>
    <property type="project" value="UniProtKB-KW"/>
</dbReference>
<dbReference type="InterPro" id="IPR002302">
    <property type="entry name" value="Leu-tRNA-ligase"/>
</dbReference>
<dbReference type="GO" id="GO:0002161">
    <property type="term" value="F:aminoacyl-tRNA deacylase activity"/>
    <property type="evidence" value="ECO:0007669"/>
    <property type="project" value="InterPro"/>
</dbReference>
<evidence type="ECO:0000256" key="1">
    <source>
        <dbReference type="ARBA" id="ARBA00005594"/>
    </source>
</evidence>
<keyword evidence="4 11" id="KW-0436">Ligase</keyword>
<dbReference type="InterPro" id="IPR001412">
    <property type="entry name" value="aa-tRNA-synth_I_CS"/>
</dbReference>
<dbReference type="NCBIfam" id="TIGR00396">
    <property type="entry name" value="leuS_bact"/>
    <property type="match status" value="1"/>
</dbReference>
<name>A0A6B0T963_9EURY</name>
<comment type="catalytic activity">
    <reaction evidence="9">
        <text>tRNA(Leu) + L-leucine + ATP = L-leucyl-tRNA(Leu) + AMP + diphosphate</text>
        <dbReference type="Rhea" id="RHEA:11688"/>
        <dbReference type="Rhea" id="RHEA-COMP:9613"/>
        <dbReference type="Rhea" id="RHEA-COMP:9622"/>
        <dbReference type="ChEBI" id="CHEBI:30616"/>
        <dbReference type="ChEBI" id="CHEBI:33019"/>
        <dbReference type="ChEBI" id="CHEBI:57427"/>
        <dbReference type="ChEBI" id="CHEBI:78442"/>
        <dbReference type="ChEBI" id="CHEBI:78494"/>
        <dbReference type="ChEBI" id="CHEBI:456215"/>
        <dbReference type="EC" id="6.1.1.4"/>
    </reaction>
</comment>
<feature type="domain" description="Leucyl-tRNA synthetase editing" evidence="16">
    <location>
        <begin position="225"/>
        <end position="397"/>
    </location>
</feature>
<accession>A0A6B0T963</accession>
<comment type="caution">
    <text evidence="17">The sequence shown here is derived from an EMBL/GenBank/DDBJ whole genome shotgun (WGS) entry which is preliminary data.</text>
</comment>
<dbReference type="InterPro" id="IPR009080">
    <property type="entry name" value="tRNAsynth_Ia_anticodon-bd"/>
</dbReference>
<evidence type="ECO:0000256" key="11">
    <source>
        <dbReference type="RuleBase" id="RU363035"/>
    </source>
</evidence>
<dbReference type="Proteomes" id="UP000466535">
    <property type="component" value="Unassembled WGS sequence"/>
</dbReference>
<keyword evidence="5 11" id="KW-0547">Nucleotide-binding</keyword>
<gene>
    <name evidence="17" type="ORF">GRX03_14375</name>
</gene>
<evidence type="ECO:0000256" key="4">
    <source>
        <dbReference type="ARBA" id="ARBA00022598"/>
    </source>
</evidence>
<evidence type="ECO:0000259" key="14">
    <source>
        <dbReference type="Pfam" id="PF08264"/>
    </source>
</evidence>
<evidence type="ECO:0000259" key="13">
    <source>
        <dbReference type="Pfam" id="PF00133"/>
    </source>
</evidence>
<keyword evidence="8 11" id="KW-0030">Aminoacyl-tRNA synthetase</keyword>
<dbReference type="Gene3D" id="1.10.10.720">
    <property type="entry name" value="leucyl-tRNA synthetase"/>
    <property type="match status" value="1"/>
</dbReference>
<feature type="region of interest" description="Disordered" evidence="12">
    <location>
        <begin position="857"/>
        <end position="878"/>
    </location>
</feature>
<dbReference type="PRINTS" id="PR00985">
    <property type="entry name" value="TRNASYNTHLEU"/>
</dbReference>
<dbReference type="RefSeq" id="WP_159764923.1">
    <property type="nucleotide sequence ID" value="NZ_WUUT01000006.1"/>
</dbReference>
<evidence type="ECO:0000256" key="9">
    <source>
        <dbReference type="ARBA" id="ARBA00047469"/>
    </source>
</evidence>
<dbReference type="InterPro" id="IPR015413">
    <property type="entry name" value="Methionyl/Leucyl_tRNA_Synth"/>
</dbReference>
<evidence type="ECO:0000313" key="18">
    <source>
        <dbReference type="Proteomes" id="UP000466535"/>
    </source>
</evidence>
<dbReference type="CDD" id="cd00812">
    <property type="entry name" value="LeuRS_core"/>
    <property type="match status" value="1"/>
</dbReference>
<dbReference type="FunFam" id="1.10.730.10:FF:000002">
    <property type="entry name" value="Leucine--tRNA ligase"/>
    <property type="match status" value="1"/>
</dbReference>
<dbReference type="SUPFAM" id="SSF50677">
    <property type="entry name" value="ValRS/IleRS/LeuRS editing domain"/>
    <property type="match status" value="1"/>
</dbReference>
<dbReference type="GO" id="GO:0006429">
    <property type="term" value="P:leucyl-tRNA aminoacylation"/>
    <property type="evidence" value="ECO:0007669"/>
    <property type="project" value="UniProtKB-UniRule"/>
</dbReference>
<evidence type="ECO:0000256" key="12">
    <source>
        <dbReference type="SAM" id="MobiDB-lite"/>
    </source>
</evidence>
<protein>
    <recommendedName>
        <fullName evidence="2 10">Leucine--tRNA ligase</fullName>
        <ecNumber evidence="2 10">6.1.1.4</ecNumber>
    </recommendedName>
</protein>
<feature type="domain" description="Methionyl/Leucyl tRNA synthetase" evidence="15">
    <location>
        <begin position="41"/>
        <end position="176"/>
    </location>
</feature>
<evidence type="ECO:0000259" key="16">
    <source>
        <dbReference type="Pfam" id="PF13603"/>
    </source>
</evidence>
<dbReference type="OrthoDB" id="23906at2157"/>
<keyword evidence="6 11" id="KW-0067">ATP-binding</keyword>
<dbReference type="SUPFAM" id="SSF47323">
    <property type="entry name" value="Anticodon-binding domain of a subclass of class I aminoacyl-tRNA synthetases"/>
    <property type="match status" value="1"/>
</dbReference>
<evidence type="ECO:0000256" key="7">
    <source>
        <dbReference type="ARBA" id="ARBA00022917"/>
    </source>
</evidence>
<dbReference type="PANTHER" id="PTHR43740">
    <property type="entry name" value="LEUCYL-TRNA SYNTHETASE"/>
    <property type="match status" value="1"/>
</dbReference>
<dbReference type="PANTHER" id="PTHR43740:SF2">
    <property type="entry name" value="LEUCINE--TRNA LIGASE, MITOCHONDRIAL"/>
    <property type="match status" value="1"/>
</dbReference>
<dbReference type="PROSITE" id="PS00178">
    <property type="entry name" value="AA_TRNA_LIGASE_I"/>
    <property type="match status" value="1"/>
</dbReference>
<dbReference type="HAMAP" id="MF_00049_B">
    <property type="entry name" value="Leu_tRNA_synth_B"/>
    <property type="match status" value="1"/>
</dbReference>
<dbReference type="Pfam" id="PF13603">
    <property type="entry name" value="tRNA-synt_1_2"/>
    <property type="match status" value="1"/>
</dbReference>
<dbReference type="Gene3D" id="3.30.2320.20">
    <property type="entry name" value="Class I aminoacyl-tRNA synthetases (RS)"/>
    <property type="match status" value="1"/>
</dbReference>
<evidence type="ECO:0000256" key="10">
    <source>
        <dbReference type="NCBIfam" id="TIGR00396"/>
    </source>
</evidence>
<keyword evidence="7 11" id="KW-0648">Protein biosynthesis</keyword>
<dbReference type="Gene3D" id="1.10.730.10">
    <property type="entry name" value="Isoleucyl-tRNA Synthetase, Domain 1"/>
    <property type="match status" value="2"/>
</dbReference>
<keyword evidence="18" id="KW-1185">Reference proteome</keyword>
<keyword evidence="3" id="KW-0963">Cytoplasm</keyword>
<dbReference type="InterPro" id="IPR025709">
    <property type="entry name" value="Leu_tRNA-synth_edit"/>
</dbReference>
<dbReference type="EMBL" id="WUUT01000006">
    <property type="protein sequence ID" value="MXR52786.1"/>
    <property type="molecule type" value="Genomic_DNA"/>
</dbReference>
<dbReference type="Gene3D" id="3.90.740.10">
    <property type="entry name" value="Valyl/Leucyl/Isoleucyl-tRNA synthetase, editing domain"/>
    <property type="match status" value="1"/>
</dbReference>
<sequence>MADSERGYDPSAIETRWQRAWEDEDVFRTPDDAEDVSYVLGMFPYTSGSLHMGHVRNYTITDAFARYKRMQGEDVLHPMGWDSFGLPAENAAEERDTNPREWTLSCIETMREQMDAMGFGYDWDREVVTCDPEYYRWNQWLFKQFHEEGLVERKASEVNWCPSCETVLADEQVEGDEELCWRCDTPVTQRNLDQWFFTITDYADELVDALDDLEGWPDSVRAMQRDWIGRQHGAVVPFEVEGYGEVEIFTTRLDTIHGATFFALAPDSDIARDIAEEDEAVAHFIDEEADPDGDEPNGVATGLTATNPATGEEIPVFVADFVLSDVGTGALMAVPAHDERDHAFATKKDVPIEPVVKPEDGEVPDVQEEAYTEDGVLINSGEYDGLDSAEARSRLEEDLPGARHDTQYQLRDWGVSRQRYWGTPIPVIHCEECGPVLVPDEDLPVELPEFVQTTGNPLEEVEEFVEAECPDCGRPARRETDTMDTFVDSSWYFLRYISPDFEDAPFDTERANDWMPVDQYVGGIEHAVMHLLYSRFVTKAVADMDLLDHREPFERLVTQGMVLLEGEKMSKSKGNVVSPQNIVEEYGADTARLFIMQAARPEREFNWTDEGVKSSHQFLDHLYDAVETFVADPPTGDGGAVTEYVDREVDYLAAVAEQSYEEMTFTAALREAQEILSLLDRYGRYTDPDPGTVRRALETVVKVLAPVAPHVTEELWRELGHDDFVVEAEWPAFEGDLETLERERTLIEETREDVRQIVEVADIGDPAEVVIAVAPEWKHEAHELAREFDGDNLVGEIMGREQFREYDGAPDYAKDLQAERQSLKEQLPPEQEADVLSRARWLIAEEFDADVTVLRGEEANGELTGKAEPGRPAIRIEE</sequence>
<reference evidence="17 18" key="1">
    <citation type="submission" date="2019-12" db="EMBL/GenBank/DDBJ databases">
        <title>Isolation and characterization of three novel carbon monoxide-oxidizing members of Halobacteria from salione crusts and soils.</title>
        <authorList>
            <person name="Myers M.R."/>
            <person name="King G.M."/>
        </authorList>
    </citation>
    <scope>NUCLEOTIDE SEQUENCE [LARGE SCALE GENOMIC DNA]</scope>
    <source>
        <strain evidence="17 18">WSH3</strain>
    </source>
</reference>
<dbReference type="InterPro" id="IPR013155">
    <property type="entry name" value="M/V/L/I-tRNA-synth_anticd-bd"/>
</dbReference>
<dbReference type="InterPro" id="IPR002300">
    <property type="entry name" value="aa-tRNA-synth_Ia"/>
</dbReference>
<dbReference type="AlphaFoldDB" id="A0A6B0T963"/>
<evidence type="ECO:0000313" key="17">
    <source>
        <dbReference type="EMBL" id="MXR52786.1"/>
    </source>
</evidence>
<evidence type="ECO:0000256" key="6">
    <source>
        <dbReference type="ARBA" id="ARBA00022840"/>
    </source>
</evidence>
<comment type="similarity">
    <text evidence="1 11">Belongs to the class-I aminoacyl-tRNA synthetase family.</text>
</comment>
<dbReference type="FunFam" id="3.40.50.620:FF:000003">
    <property type="entry name" value="Leucine--tRNA ligase"/>
    <property type="match status" value="1"/>
</dbReference>
<dbReference type="GO" id="GO:0005737">
    <property type="term" value="C:cytoplasm"/>
    <property type="evidence" value="ECO:0007669"/>
    <property type="project" value="UniProtKB-UniRule"/>
</dbReference>
<feature type="domain" description="Methionyl/Valyl/Leucyl/Isoleucyl-tRNA synthetase anticodon-binding" evidence="14">
    <location>
        <begin position="648"/>
        <end position="762"/>
    </location>
</feature>
<dbReference type="Gene3D" id="3.40.50.620">
    <property type="entry name" value="HUPs"/>
    <property type="match status" value="2"/>
</dbReference>
<evidence type="ECO:0000259" key="15">
    <source>
        <dbReference type="Pfam" id="PF09334"/>
    </source>
</evidence>
<dbReference type="Pfam" id="PF00133">
    <property type="entry name" value="tRNA-synt_1"/>
    <property type="match status" value="1"/>
</dbReference>
<dbReference type="InterPro" id="IPR014729">
    <property type="entry name" value="Rossmann-like_a/b/a_fold"/>
</dbReference>
<feature type="domain" description="Aminoacyl-tRNA synthetase class Ia" evidence="13">
    <location>
        <begin position="410"/>
        <end position="607"/>
    </location>
</feature>
<dbReference type="Pfam" id="PF09334">
    <property type="entry name" value="tRNA-synt_1g"/>
    <property type="match status" value="1"/>
</dbReference>
<dbReference type="SUPFAM" id="SSF52374">
    <property type="entry name" value="Nucleotidylyl transferase"/>
    <property type="match status" value="1"/>
</dbReference>
<dbReference type="EC" id="6.1.1.4" evidence="2 10"/>
<proteinExistence type="inferred from homology"/>
<evidence type="ECO:0000256" key="2">
    <source>
        <dbReference type="ARBA" id="ARBA00013164"/>
    </source>
</evidence>
<dbReference type="GO" id="GO:0004823">
    <property type="term" value="F:leucine-tRNA ligase activity"/>
    <property type="evidence" value="ECO:0007669"/>
    <property type="project" value="UniProtKB-UniRule"/>
</dbReference>
<evidence type="ECO:0000256" key="8">
    <source>
        <dbReference type="ARBA" id="ARBA00023146"/>
    </source>
</evidence>
<organism evidence="17 18">
    <name type="scientific">Halovenus carboxidivorans</name>
    <dbReference type="NCBI Taxonomy" id="2692199"/>
    <lineage>
        <taxon>Archaea</taxon>
        <taxon>Methanobacteriati</taxon>
        <taxon>Methanobacteriota</taxon>
        <taxon>Stenosarchaea group</taxon>
        <taxon>Halobacteria</taxon>
        <taxon>Halobacteriales</taxon>
        <taxon>Haloarculaceae</taxon>
        <taxon>Halovenus</taxon>
    </lineage>
</organism>